<accession>A0ABN3EC58</accession>
<protein>
    <submittedName>
        <fullName evidence="7">TetR/AcrR family transcriptional regulator</fullName>
    </submittedName>
</protein>
<dbReference type="InterPro" id="IPR009057">
    <property type="entry name" value="Homeodomain-like_sf"/>
</dbReference>
<dbReference type="SUPFAM" id="SSF46689">
    <property type="entry name" value="Homeodomain-like"/>
    <property type="match status" value="1"/>
</dbReference>
<proteinExistence type="predicted"/>
<comment type="caution">
    <text evidence="7">The sequence shown here is derived from an EMBL/GenBank/DDBJ whole genome shotgun (WGS) entry which is preliminary data.</text>
</comment>
<dbReference type="Pfam" id="PF00440">
    <property type="entry name" value="TetR_N"/>
    <property type="match status" value="1"/>
</dbReference>
<keyword evidence="3" id="KW-0804">Transcription</keyword>
<dbReference type="PROSITE" id="PS50977">
    <property type="entry name" value="HTH_TETR_2"/>
    <property type="match status" value="1"/>
</dbReference>
<evidence type="ECO:0000313" key="8">
    <source>
        <dbReference type="Proteomes" id="UP001500305"/>
    </source>
</evidence>
<sequence length="208" mass="22621">MEEPQVSAVEESGRPAAARPHTGRRRNEAARQAVLSATMELLRDPGQQELTIDKIARAAGVGKQTVYRWWPTKGAVVAEAMDRHASAVVELPDTGSLSGDLAEFFRASFAALADQGMTRLLVEVVSGAQRERAVAAVLADFTARRRSALRLLFQRAQERGELRPDADPSVLVDLGYGFLWYRLLVGHEPLDAAAARALAEHLAAAARR</sequence>
<evidence type="ECO:0000256" key="2">
    <source>
        <dbReference type="ARBA" id="ARBA00023125"/>
    </source>
</evidence>
<dbReference type="EMBL" id="BAAATR010000019">
    <property type="protein sequence ID" value="GAA2254319.1"/>
    <property type="molecule type" value="Genomic_DNA"/>
</dbReference>
<dbReference type="PANTHER" id="PTHR30055:SF148">
    <property type="entry name" value="TETR-FAMILY TRANSCRIPTIONAL REGULATOR"/>
    <property type="match status" value="1"/>
</dbReference>
<evidence type="ECO:0000313" key="7">
    <source>
        <dbReference type="EMBL" id="GAA2254319.1"/>
    </source>
</evidence>
<dbReference type="RefSeq" id="WP_344638046.1">
    <property type="nucleotide sequence ID" value="NZ_BAAATR010000019.1"/>
</dbReference>
<feature type="DNA-binding region" description="H-T-H motif" evidence="4">
    <location>
        <begin position="51"/>
        <end position="70"/>
    </location>
</feature>
<evidence type="ECO:0000256" key="4">
    <source>
        <dbReference type="PROSITE-ProRule" id="PRU00335"/>
    </source>
</evidence>
<keyword evidence="1" id="KW-0805">Transcription regulation</keyword>
<dbReference type="Gene3D" id="1.10.357.10">
    <property type="entry name" value="Tetracycline Repressor, domain 2"/>
    <property type="match status" value="1"/>
</dbReference>
<feature type="region of interest" description="Disordered" evidence="5">
    <location>
        <begin position="1"/>
        <end position="29"/>
    </location>
</feature>
<dbReference type="SUPFAM" id="SSF48498">
    <property type="entry name" value="Tetracyclin repressor-like, C-terminal domain"/>
    <property type="match status" value="1"/>
</dbReference>
<keyword evidence="8" id="KW-1185">Reference proteome</keyword>
<dbReference type="InterPro" id="IPR011075">
    <property type="entry name" value="TetR_C"/>
</dbReference>
<evidence type="ECO:0000259" key="6">
    <source>
        <dbReference type="PROSITE" id="PS50977"/>
    </source>
</evidence>
<dbReference type="PRINTS" id="PR00455">
    <property type="entry name" value="HTHTETR"/>
</dbReference>
<evidence type="ECO:0000256" key="5">
    <source>
        <dbReference type="SAM" id="MobiDB-lite"/>
    </source>
</evidence>
<dbReference type="InterPro" id="IPR036271">
    <property type="entry name" value="Tet_transcr_reg_TetR-rel_C_sf"/>
</dbReference>
<reference evidence="7 8" key="1">
    <citation type="journal article" date="2019" name="Int. J. Syst. Evol. Microbiol.">
        <title>The Global Catalogue of Microorganisms (GCM) 10K type strain sequencing project: providing services to taxonomists for standard genome sequencing and annotation.</title>
        <authorList>
            <consortium name="The Broad Institute Genomics Platform"/>
            <consortium name="The Broad Institute Genome Sequencing Center for Infectious Disease"/>
            <person name="Wu L."/>
            <person name="Ma J."/>
        </authorList>
    </citation>
    <scope>NUCLEOTIDE SEQUENCE [LARGE SCALE GENOMIC DNA]</scope>
    <source>
        <strain evidence="7 8">JCM 7356</strain>
    </source>
</reference>
<dbReference type="Pfam" id="PF16859">
    <property type="entry name" value="TetR_C_11"/>
    <property type="match status" value="1"/>
</dbReference>
<name>A0ABN3EC58_9ACTN</name>
<feature type="domain" description="HTH tetR-type" evidence="6">
    <location>
        <begin position="28"/>
        <end position="88"/>
    </location>
</feature>
<organism evidence="7 8">
    <name type="scientific">Kitasatospora cystarginea</name>
    <dbReference type="NCBI Taxonomy" id="58350"/>
    <lineage>
        <taxon>Bacteria</taxon>
        <taxon>Bacillati</taxon>
        <taxon>Actinomycetota</taxon>
        <taxon>Actinomycetes</taxon>
        <taxon>Kitasatosporales</taxon>
        <taxon>Streptomycetaceae</taxon>
        <taxon>Kitasatospora</taxon>
    </lineage>
</organism>
<dbReference type="InterPro" id="IPR050109">
    <property type="entry name" value="HTH-type_TetR-like_transc_reg"/>
</dbReference>
<dbReference type="Proteomes" id="UP001500305">
    <property type="component" value="Unassembled WGS sequence"/>
</dbReference>
<dbReference type="Gene3D" id="1.10.10.60">
    <property type="entry name" value="Homeodomain-like"/>
    <property type="match status" value="1"/>
</dbReference>
<dbReference type="PANTHER" id="PTHR30055">
    <property type="entry name" value="HTH-TYPE TRANSCRIPTIONAL REGULATOR RUTR"/>
    <property type="match status" value="1"/>
</dbReference>
<evidence type="ECO:0000256" key="1">
    <source>
        <dbReference type="ARBA" id="ARBA00023015"/>
    </source>
</evidence>
<evidence type="ECO:0000256" key="3">
    <source>
        <dbReference type="ARBA" id="ARBA00023163"/>
    </source>
</evidence>
<gene>
    <name evidence="7" type="ORF">GCM10010430_42590</name>
</gene>
<dbReference type="InterPro" id="IPR001647">
    <property type="entry name" value="HTH_TetR"/>
</dbReference>
<keyword evidence="2 4" id="KW-0238">DNA-binding</keyword>